<reference evidence="2 3" key="1">
    <citation type="submission" date="2019-07" db="EMBL/GenBank/DDBJ databases">
        <authorList>
            <person name="Zhou L.-Y."/>
        </authorList>
    </citation>
    <scope>NUCLEOTIDE SEQUENCE [LARGE SCALE GENOMIC DNA]</scope>
    <source>
        <strain evidence="2 3">YIM 101269</strain>
    </source>
</reference>
<dbReference type="Gene3D" id="3.10.180.10">
    <property type="entry name" value="2,3-Dihydroxybiphenyl 1,2-Dioxygenase, domain 1"/>
    <property type="match status" value="1"/>
</dbReference>
<dbReference type="SUPFAM" id="SSF54593">
    <property type="entry name" value="Glyoxalase/Bleomycin resistance protein/Dihydroxybiphenyl dioxygenase"/>
    <property type="match status" value="1"/>
</dbReference>
<protein>
    <submittedName>
        <fullName evidence="2">VOC family protein</fullName>
    </submittedName>
</protein>
<dbReference type="InterPro" id="IPR029068">
    <property type="entry name" value="Glyas_Bleomycin-R_OHBP_Dase"/>
</dbReference>
<evidence type="ECO:0000313" key="2">
    <source>
        <dbReference type="EMBL" id="TRY16883.1"/>
    </source>
</evidence>
<dbReference type="CDD" id="cd06588">
    <property type="entry name" value="PhnB_like"/>
    <property type="match status" value="1"/>
</dbReference>
<organism evidence="2 3">
    <name type="scientific">Tessaracoccus rhinocerotis</name>
    <dbReference type="NCBI Taxonomy" id="1689449"/>
    <lineage>
        <taxon>Bacteria</taxon>
        <taxon>Bacillati</taxon>
        <taxon>Actinomycetota</taxon>
        <taxon>Actinomycetes</taxon>
        <taxon>Propionibacteriales</taxon>
        <taxon>Propionibacteriaceae</taxon>
        <taxon>Tessaracoccus</taxon>
    </lineage>
</organism>
<dbReference type="Proteomes" id="UP000317638">
    <property type="component" value="Unassembled WGS sequence"/>
</dbReference>
<feature type="domain" description="PhnB-like" evidence="1">
    <location>
        <begin position="5"/>
        <end position="135"/>
    </location>
</feature>
<dbReference type="RefSeq" id="WP_143939026.1">
    <property type="nucleotide sequence ID" value="NZ_VKKG01000006.1"/>
</dbReference>
<dbReference type="InterPro" id="IPR028973">
    <property type="entry name" value="PhnB-like"/>
</dbReference>
<proteinExistence type="predicted"/>
<dbReference type="PANTHER" id="PTHR33990">
    <property type="entry name" value="PROTEIN YJDN-RELATED"/>
    <property type="match status" value="1"/>
</dbReference>
<evidence type="ECO:0000259" key="1">
    <source>
        <dbReference type="Pfam" id="PF06983"/>
    </source>
</evidence>
<dbReference type="EMBL" id="VKKG01000006">
    <property type="protein sequence ID" value="TRY16883.1"/>
    <property type="molecule type" value="Genomic_DNA"/>
</dbReference>
<keyword evidence="3" id="KW-1185">Reference proteome</keyword>
<dbReference type="Pfam" id="PF06983">
    <property type="entry name" value="3-dmu-9_3-mt"/>
    <property type="match status" value="1"/>
</dbReference>
<dbReference type="AlphaFoldDB" id="A0A553JWT3"/>
<comment type="caution">
    <text evidence="2">The sequence shown here is derived from an EMBL/GenBank/DDBJ whole genome shotgun (WGS) entry which is preliminary data.</text>
</comment>
<accession>A0A553JWT3</accession>
<sequence>MTISLTPYLQFDGTAREAVEFYQSVFGAELTLSTFGEGMGEMADPATADRIMHASLFVERGFHIMASDTMAGMPDPVNGVLSLSSDGTNPADDDPLRSHWDKLTDGGTIDLPLELAPWGDAFGQLTDRFGVRWMVNITGTQE</sequence>
<dbReference type="PANTHER" id="PTHR33990:SF1">
    <property type="entry name" value="PROTEIN YJDN"/>
    <property type="match status" value="1"/>
</dbReference>
<dbReference type="OrthoDB" id="9795306at2"/>
<evidence type="ECO:0000313" key="3">
    <source>
        <dbReference type="Proteomes" id="UP000317638"/>
    </source>
</evidence>
<gene>
    <name evidence="2" type="ORF">FOJ82_13505</name>
</gene>
<name>A0A553JWT3_9ACTN</name>